<proteinExistence type="inferred from homology"/>
<protein>
    <submittedName>
        <fullName evidence="3">DNA utilization protein GntX</fullName>
    </submittedName>
</protein>
<dbReference type="RefSeq" id="WP_345491807.1">
    <property type="nucleotide sequence ID" value="NZ_BAABHY010000005.1"/>
</dbReference>
<name>A0ABP9N9W2_9GAMM</name>
<evidence type="ECO:0000313" key="3">
    <source>
        <dbReference type="EMBL" id="GAA5112867.1"/>
    </source>
</evidence>
<dbReference type="Pfam" id="PF00156">
    <property type="entry name" value="Pribosyltran"/>
    <property type="match status" value="1"/>
</dbReference>
<gene>
    <name evidence="3" type="primary">gntX</name>
    <name evidence="3" type="ORF">GCM10023211_20220</name>
</gene>
<evidence type="ECO:0000259" key="2">
    <source>
        <dbReference type="Pfam" id="PF00156"/>
    </source>
</evidence>
<accession>A0ABP9N9W2</accession>
<dbReference type="InterPro" id="IPR000836">
    <property type="entry name" value="PRTase_dom"/>
</dbReference>
<dbReference type="PANTHER" id="PTHR47505">
    <property type="entry name" value="DNA UTILIZATION PROTEIN YHGH"/>
    <property type="match status" value="1"/>
</dbReference>
<evidence type="ECO:0000313" key="4">
    <source>
        <dbReference type="Proteomes" id="UP001500171"/>
    </source>
</evidence>
<keyword evidence="4" id="KW-1185">Reference proteome</keyword>
<dbReference type="PANTHER" id="PTHR47505:SF1">
    <property type="entry name" value="DNA UTILIZATION PROTEIN YHGH"/>
    <property type="match status" value="1"/>
</dbReference>
<comment type="similarity">
    <text evidence="1">Belongs to the ComF/GntX family.</text>
</comment>
<feature type="domain" description="Phosphoribosyltransferase" evidence="2">
    <location>
        <begin position="164"/>
        <end position="219"/>
    </location>
</feature>
<dbReference type="Proteomes" id="UP001500171">
    <property type="component" value="Unassembled WGS sequence"/>
</dbReference>
<dbReference type="InterPro" id="IPR051910">
    <property type="entry name" value="ComF/GntX_DNA_util-trans"/>
</dbReference>
<dbReference type="EMBL" id="BAABHY010000005">
    <property type="protein sequence ID" value="GAA5112867.1"/>
    <property type="molecule type" value="Genomic_DNA"/>
</dbReference>
<sequence>MNCVLCQLPLNLPWGICSQCFQHLPHCITGCGVCGLPLFNQQQSCYHCHELKPNWQRLIAVADYKAPFTKLIYQFKSAQKTAFSFALARLMFLAWYQQRLATGIARPDIVTCVPLHRSRYWSRGYNQSALLAKHIAHWLAADFQPHLILCNVKKQDQKTLSKIARQRNVASAFECHSNLTGKTIAVIDDIVTTGHTINAVSKQLRLQGARYIQILCLCRTSL</sequence>
<organism evidence="3 4">
    <name type="scientific">Orbus sasakiae</name>
    <dbReference type="NCBI Taxonomy" id="1078475"/>
    <lineage>
        <taxon>Bacteria</taxon>
        <taxon>Pseudomonadati</taxon>
        <taxon>Pseudomonadota</taxon>
        <taxon>Gammaproteobacteria</taxon>
        <taxon>Orbales</taxon>
        <taxon>Orbaceae</taxon>
        <taxon>Orbus</taxon>
    </lineage>
</organism>
<dbReference type="Gene3D" id="3.40.50.2020">
    <property type="match status" value="1"/>
</dbReference>
<evidence type="ECO:0000256" key="1">
    <source>
        <dbReference type="ARBA" id="ARBA00008007"/>
    </source>
</evidence>
<dbReference type="CDD" id="cd06223">
    <property type="entry name" value="PRTases_typeI"/>
    <property type="match status" value="1"/>
</dbReference>
<reference evidence="4" key="1">
    <citation type="journal article" date="2019" name="Int. J. Syst. Evol. Microbiol.">
        <title>The Global Catalogue of Microorganisms (GCM) 10K type strain sequencing project: providing services to taxonomists for standard genome sequencing and annotation.</title>
        <authorList>
            <consortium name="The Broad Institute Genomics Platform"/>
            <consortium name="The Broad Institute Genome Sequencing Center for Infectious Disease"/>
            <person name="Wu L."/>
            <person name="Ma J."/>
        </authorList>
    </citation>
    <scope>NUCLEOTIDE SEQUENCE [LARGE SCALE GENOMIC DNA]</scope>
    <source>
        <strain evidence="4">JCM 18050</strain>
    </source>
</reference>
<dbReference type="SUPFAM" id="SSF53271">
    <property type="entry name" value="PRTase-like"/>
    <property type="match status" value="1"/>
</dbReference>
<comment type="caution">
    <text evidence="3">The sequence shown here is derived from an EMBL/GenBank/DDBJ whole genome shotgun (WGS) entry which is preliminary data.</text>
</comment>
<dbReference type="InterPro" id="IPR029057">
    <property type="entry name" value="PRTase-like"/>
</dbReference>